<organism evidence="1 2">
    <name type="scientific">Actinokineospora terrae</name>
    <dbReference type="NCBI Taxonomy" id="155974"/>
    <lineage>
        <taxon>Bacteria</taxon>
        <taxon>Bacillati</taxon>
        <taxon>Actinomycetota</taxon>
        <taxon>Actinomycetes</taxon>
        <taxon>Pseudonocardiales</taxon>
        <taxon>Pseudonocardiaceae</taxon>
        <taxon>Actinokineospora</taxon>
    </lineage>
</organism>
<dbReference type="NCBIfam" id="NF047509">
    <property type="entry name" value="Rv3131_FMN_oxido"/>
    <property type="match status" value="1"/>
</dbReference>
<evidence type="ECO:0008006" key="3">
    <source>
        <dbReference type="Google" id="ProtNLM"/>
    </source>
</evidence>
<reference evidence="2" key="1">
    <citation type="submission" date="2016-10" db="EMBL/GenBank/DDBJ databases">
        <authorList>
            <person name="Varghese N."/>
            <person name="Submissions S."/>
        </authorList>
    </citation>
    <scope>NUCLEOTIDE SEQUENCE [LARGE SCALE GENOMIC DNA]</scope>
    <source>
        <strain evidence="2">DSM 44260</strain>
    </source>
</reference>
<dbReference type="Gene3D" id="3.40.109.10">
    <property type="entry name" value="NADH Oxidase"/>
    <property type="match status" value="1"/>
</dbReference>
<gene>
    <name evidence="1" type="ORF">SAMN04487818_108379</name>
</gene>
<evidence type="ECO:0000313" key="2">
    <source>
        <dbReference type="Proteomes" id="UP000199051"/>
    </source>
</evidence>
<dbReference type="SUPFAM" id="SSF55469">
    <property type="entry name" value="FMN-dependent nitroreductase-like"/>
    <property type="match status" value="2"/>
</dbReference>
<dbReference type="PANTHER" id="PTHR23026:SF123">
    <property type="entry name" value="NAD(P)H NITROREDUCTASE RV3131-RELATED"/>
    <property type="match status" value="1"/>
</dbReference>
<dbReference type="GO" id="GO:0016491">
    <property type="term" value="F:oxidoreductase activity"/>
    <property type="evidence" value="ECO:0007669"/>
    <property type="project" value="InterPro"/>
</dbReference>
<proteinExistence type="predicted"/>
<dbReference type="InterPro" id="IPR000415">
    <property type="entry name" value="Nitroreductase-like"/>
</dbReference>
<dbReference type="Proteomes" id="UP000199051">
    <property type="component" value="Unassembled WGS sequence"/>
</dbReference>
<dbReference type="EMBL" id="FOGI01000008">
    <property type="protein sequence ID" value="SES21217.1"/>
    <property type="molecule type" value="Genomic_DNA"/>
</dbReference>
<dbReference type="InterPro" id="IPR050627">
    <property type="entry name" value="Nitroreductase/BluB"/>
</dbReference>
<dbReference type="PANTHER" id="PTHR23026">
    <property type="entry name" value="NADPH NITROREDUCTASE"/>
    <property type="match status" value="1"/>
</dbReference>
<name>A0A1H9VIW0_9PSEU</name>
<evidence type="ECO:0000313" key="1">
    <source>
        <dbReference type="EMBL" id="SES21217.1"/>
    </source>
</evidence>
<dbReference type="RefSeq" id="WP_092780912.1">
    <property type="nucleotide sequence ID" value="NZ_FOGI01000008.1"/>
</dbReference>
<protein>
    <recommendedName>
        <fullName evidence="3">Nitroreductase family protein</fullName>
    </recommendedName>
</protein>
<accession>A0A1H9VIW0</accession>
<dbReference type="AlphaFoldDB" id="A0A1H9VIW0"/>
<dbReference type="STRING" id="155974.SAMN04487818_108379"/>
<keyword evidence="2" id="KW-1185">Reference proteome</keyword>
<sequence length="313" mass="33387">MSTTVSTVHAAITAAVRAPSPFNTQPWLFAAHPDRVDLWLDRSRVMTVTDPDAHEARVGCGAALHTLRLALAVSGHRTEVHMLPDRARPDLLATAVLDGKYRPTPHERALSEAVWRRHTNRRPFLDRPVPSPAKTALMRAATVEGAQLHLMDQPAEVGAVADLVRRADHVLGQDLAHVDEVRAWIGHQGRSDGIPVTASGRPSTPDTLIVLRELGSSAPAVPFERLPLLGVLTTVGDTHSDHLAAGQALQAVLLEACVAGLAVSPLSQPIEVPATRDALGLLVGAAAHLVLRIGYGHPGVTTPRRPVSEVVLD</sequence>